<comment type="caution">
    <text evidence="1">The sequence shown here is derived from an EMBL/GenBank/DDBJ whole genome shotgun (WGS) entry which is preliminary data.</text>
</comment>
<dbReference type="EMBL" id="JBHSRF010000025">
    <property type="protein sequence ID" value="MFC6083179.1"/>
    <property type="molecule type" value="Genomic_DNA"/>
</dbReference>
<reference evidence="2" key="1">
    <citation type="journal article" date="2019" name="Int. J. Syst. Evol. Microbiol.">
        <title>The Global Catalogue of Microorganisms (GCM) 10K type strain sequencing project: providing services to taxonomists for standard genome sequencing and annotation.</title>
        <authorList>
            <consortium name="The Broad Institute Genomics Platform"/>
            <consortium name="The Broad Institute Genome Sequencing Center for Infectious Disease"/>
            <person name="Wu L."/>
            <person name="Ma J."/>
        </authorList>
    </citation>
    <scope>NUCLEOTIDE SEQUENCE [LARGE SCALE GENOMIC DNA]</scope>
    <source>
        <strain evidence="2">JCM 30346</strain>
    </source>
</reference>
<evidence type="ECO:0000313" key="1">
    <source>
        <dbReference type="EMBL" id="MFC6083179.1"/>
    </source>
</evidence>
<dbReference type="RefSeq" id="WP_380754710.1">
    <property type="nucleotide sequence ID" value="NZ_JBHSRF010000025.1"/>
</dbReference>
<protein>
    <submittedName>
        <fullName evidence="1">DUF6461 domain-containing protein</fullName>
    </submittedName>
</protein>
<organism evidence="1 2">
    <name type="scientific">Sphaerisporangium aureirubrum</name>
    <dbReference type="NCBI Taxonomy" id="1544736"/>
    <lineage>
        <taxon>Bacteria</taxon>
        <taxon>Bacillati</taxon>
        <taxon>Actinomycetota</taxon>
        <taxon>Actinomycetes</taxon>
        <taxon>Streptosporangiales</taxon>
        <taxon>Streptosporangiaceae</taxon>
        <taxon>Sphaerisporangium</taxon>
    </lineage>
</organism>
<dbReference type="InterPro" id="IPR045592">
    <property type="entry name" value="DUF6461"/>
</dbReference>
<sequence length="195" mass="21010">MDCAPLGDIYCVAFVRGCTPREVLMRFGVDEETVEEMSFERFDDVSWELAEGLRGKVGGYVGAVEGGKWTVLIEPWGCRAARDRDVLKCLCEGTEVVAVSVHPYTSDYFVHAADRHVIVSFEPGTPRDRSGADPGRWDDAMRAAGLGWGAGEPRPGTPIASAFALAGAITGVTFTRDVLGRPVLAAVIATTRDMV</sequence>
<proteinExistence type="predicted"/>
<dbReference type="Proteomes" id="UP001596137">
    <property type="component" value="Unassembled WGS sequence"/>
</dbReference>
<accession>A0ABW1NIG5</accession>
<evidence type="ECO:0000313" key="2">
    <source>
        <dbReference type="Proteomes" id="UP001596137"/>
    </source>
</evidence>
<name>A0ABW1NIG5_9ACTN</name>
<gene>
    <name evidence="1" type="ORF">ACFP1K_18545</name>
</gene>
<keyword evidence="2" id="KW-1185">Reference proteome</keyword>
<dbReference type="Pfam" id="PF20062">
    <property type="entry name" value="DUF6461"/>
    <property type="match status" value="1"/>
</dbReference>